<dbReference type="PANTHER" id="PTHR43047:SF64">
    <property type="entry name" value="HISTIDINE KINASE CONTAINING CHEY-HOMOLOGOUS RECEIVER DOMAIN AND PAS DOMAIN-RELATED"/>
    <property type="match status" value="1"/>
</dbReference>
<evidence type="ECO:0000256" key="4">
    <source>
        <dbReference type="ARBA" id="ARBA00022679"/>
    </source>
</evidence>
<dbReference type="InterPro" id="IPR003594">
    <property type="entry name" value="HATPase_dom"/>
</dbReference>
<dbReference type="RefSeq" id="WP_212536068.1">
    <property type="nucleotide sequence ID" value="NZ_JAGTUU010000003.1"/>
</dbReference>
<evidence type="ECO:0000256" key="2">
    <source>
        <dbReference type="ARBA" id="ARBA00012438"/>
    </source>
</evidence>
<feature type="modified residue" description="4-aspartylphosphate" evidence="6">
    <location>
        <position position="661"/>
    </location>
</feature>
<evidence type="ECO:0000259" key="12">
    <source>
        <dbReference type="PROSITE" id="PS50113"/>
    </source>
</evidence>
<evidence type="ECO:0000259" key="11">
    <source>
        <dbReference type="PROSITE" id="PS50112"/>
    </source>
</evidence>
<evidence type="ECO:0000256" key="5">
    <source>
        <dbReference type="ARBA" id="ARBA00022777"/>
    </source>
</evidence>
<keyword evidence="8" id="KW-0812">Transmembrane</keyword>
<dbReference type="InterPro" id="IPR004358">
    <property type="entry name" value="Sig_transdc_His_kin-like_C"/>
</dbReference>
<dbReference type="InterPro" id="IPR036097">
    <property type="entry name" value="HisK_dim/P_sf"/>
</dbReference>
<feature type="transmembrane region" description="Helical" evidence="8">
    <location>
        <begin position="179"/>
        <end position="204"/>
    </location>
</feature>
<dbReference type="GO" id="GO:0006355">
    <property type="term" value="P:regulation of DNA-templated transcription"/>
    <property type="evidence" value="ECO:0007669"/>
    <property type="project" value="InterPro"/>
</dbReference>
<sequence>MTDWIMGSKTTLRGLLVLVVALLMTALIYFVSDVRTQLHSLASASSDNVEWTLSQAEVEAMELESEAARQSVADQPRLSAVRLRFDILYSRVATLRDSPVYAELRADDGVAAALAELDTIFDRTTPVIDGPDAALQAQLPVLIAEARNAQGLLRQTALAGIEIFSRLSDQRRASISRTLLDIAALTTVLLLLLLLLVVALARLLRRMQNATSDLRQVSERMQTIVATSLDAIVVTDLDGKIIEYNEAAERTFGFSRAEAMGAEMSRLIVPEPVREMHRKGMEHYRTTREKHVIGHGIVQMQALHRDGTEFPVDLALAAARAPEGDIIIGFMRDISDRVEAENTLRKAHDRAVAGEKSKAELLAVMSHEMRTPLNGMLGTLELFDPDTLDARHRRYLRIIRNSGRTLLGHVNDVLDISRLDAGKMAMHRTRFDLVALLREIVEGQTGRAVERGNRLRLAPPSPALHEVHGDHNRIRHILLNLVSNALNFTRDGEVIIETECMSGLDEVEIRVIDTGIGIAEEDIERIFGDFVTVDASYRRATGGTGLGLAISRRLATAMGGTLGAESEPGEGSVFWLRLPLAPPHDSEGRTAAAEPECAEAPDHQGVAIPPLDILLVEDNPTNRMVAREMLERDGHHVVTAHDGREGVQAAQGRAFDAILMDISMPGMDGLEATRAIRARGNGLAEIPVIATTAHAMPEELDAFRAAGMTDVLVKPLSVAALRRALATAVGATTKAVDAPLDHPLDQLLDQAHLSELVATLPAARLRTAYRAFLSEMDAFFDGPPVTGAGADRAALVAEAHRLAGSAGVYGARALGDRLRLLERDAPGAATEDLDAAWRALCLCWKDTRAALRTSPAAPVQDET</sequence>
<dbReference type="EC" id="2.7.13.3" evidence="2"/>
<keyword evidence="8" id="KW-0472">Membrane</keyword>
<evidence type="ECO:0000256" key="3">
    <source>
        <dbReference type="ARBA" id="ARBA00022553"/>
    </source>
</evidence>
<dbReference type="Gene3D" id="1.20.120.160">
    <property type="entry name" value="HPT domain"/>
    <property type="match status" value="1"/>
</dbReference>
<feature type="domain" description="Histidine kinase" evidence="9">
    <location>
        <begin position="364"/>
        <end position="582"/>
    </location>
</feature>
<dbReference type="InterPro" id="IPR000700">
    <property type="entry name" value="PAS-assoc_C"/>
</dbReference>
<dbReference type="EMBL" id="JAGTUU010000003">
    <property type="protein sequence ID" value="MBS0124099.1"/>
    <property type="molecule type" value="Genomic_DNA"/>
</dbReference>
<keyword evidence="3 6" id="KW-0597">Phosphoprotein</keyword>
<evidence type="ECO:0000256" key="6">
    <source>
        <dbReference type="PROSITE-ProRule" id="PRU00169"/>
    </source>
</evidence>
<evidence type="ECO:0000256" key="7">
    <source>
        <dbReference type="SAM" id="Coils"/>
    </source>
</evidence>
<feature type="domain" description="PAC" evidence="12">
    <location>
        <begin position="296"/>
        <end position="346"/>
    </location>
</feature>
<evidence type="ECO:0000259" key="9">
    <source>
        <dbReference type="PROSITE" id="PS50109"/>
    </source>
</evidence>
<dbReference type="InterPro" id="IPR036890">
    <property type="entry name" value="HATPase_C_sf"/>
</dbReference>
<dbReference type="Gene3D" id="3.30.565.10">
    <property type="entry name" value="Histidine kinase-like ATPase, C-terminal domain"/>
    <property type="match status" value="1"/>
</dbReference>
<dbReference type="Proteomes" id="UP000681356">
    <property type="component" value="Unassembled WGS sequence"/>
</dbReference>
<keyword evidence="14" id="KW-1185">Reference proteome</keyword>
<keyword evidence="8" id="KW-1133">Transmembrane helix</keyword>
<comment type="caution">
    <text evidence="13">The sequence shown here is derived from an EMBL/GenBank/DDBJ whole genome shotgun (WGS) entry which is preliminary data.</text>
</comment>
<accession>A0A8J8B7V3</accession>
<dbReference type="InterPro" id="IPR036641">
    <property type="entry name" value="HPT_dom_sf"/>
</dbReference>
<dbReference type="Pfam" id="PF00072">
    <property type="entry name" value="Response_reg"/>
    <property type="match status" value="1"/>
</dbReference>
<dbReference type="Pfam" id="PF02518">
    <property type="entry name" value="HATPase_c"/>
    <property type="match status" value="1"/>
</dbReference>
<gene>
    <name evidence="13" type="ORF">KB874_08115</name>
</gene>
<dbReference type="InterPro" id="IPR013767">
    <property type="entry name" value="PAS_fold"/>
</dbReference>
<dbReference type="CDD" id="cd00130">
    <property type="entry name" value="PAS"/>
    <property type="match status" value="1"/>
</dbReference>
<dbReference type="SMART" id="SM00388">
    <property type="entry name" value="HisKA"/>
    <property type="match status" value="1"/>
</dbReference>
<dbReference type="AlphaFoldDB" id="A0A8J8B7V3"/>
<dbReference type="Pfam" id="PF00989">
    <property type="entry name" value="PAS"/>
    <property type="match status" value="1"/>
</dbReference>
<keyword evidence="4" id="KW-0808">Transferase</keyword>
<feature type="coiled-coil region" evidence="7">
    <location>
        <begin position="46"/>
        <end position="73"/>
    </location>
</feature>
<dbReference type="SMART" id="SM00448">
    <property type="entry name" value="REC"/>
    <property type="match status" value="1"/>
</dbReference>
<dbReference type="NCBIfam" id="TIGR00229">
    <property type="entry name" value="sensory_box"/>
    <property type="match status" value="1"/>
</dbReference>
<dbReference type="InterPro" id="IPR005467">
    <property type="entry name" value="His_kinase_dom"/>
</dbReference>
<comment type="catalytic activity">
    <reaction evidence="1">
        <text>ATP + protein L-histidine = ADP + protein N-phospho-L-histidine.</text>
        <dbReference type="EC" id="2.7.13.3"/>
    </reaction>
</comment>
<evidence type="ECO:0000256" key="8">
    <source>
        <dbReference type="SAM" id="Phobius"/>
    </source>
</evidence>
<dbReference type="SMART" id="SM00387">
    <property type="entry name" value="HATPase_c"/>
    <property type="match status" value="1"/>
</dbReference>
<dbReference type="Gene3D" id="1.10.287.130">
    <property type="match status" value="1"/>
</dbReference>
<dbReference type="InterPro" id="IPR001789">
    <property type="entry name" value="Sig_transdc_resp-reg_receiver"/>
</dbReference>
<dbReference type="Gene3D" id="3.40.50.2300">
    <property type="match status" value="1"/>
</dbReference>
<evidence type="ECO:0000259" key="10">
    <source>
        <dbReference type="PROSITE" id="PS50110"/>
    </source>
</evidence>
<dbReference type="InterPro" id="IPR000014">
    <property type="entry name" value="PAS"/>
</dbReference>
<dbReference type="PROSITE" id="PS50109">
    <property type="entry name" value="HIS_KIN"/>
    <property type="match status" value="1"/>
</dbReference>
<keyword evidence="7" id="KW-0175">Coiled coil</keyword>
<feature type="transmembrane region" description="Helical" evidence="8">
    <location>
        <begin position="12"/>
        <end position="31"/>
    </location>
</feature>
<dbReference type="SUPFAM" id="SSF52172">
    <property type="entry name" value="CheY-like"/>
    <property type="match status" value="1"/>
</dbReference>
<dbReference type="SMART" id="SM00091">
    <property type="entry name" value="PAS"/>
    <property type="match status" value="1"/>
</dbReference>
<dbReference type="CDD" id="cd16922">
    <property type="entry name" value="HATPase_EvgS-ArcB-TorS-like"/>
    <property type="match status" value="1"/>
</dbReference>
<dbReference type="InterPro" id="IPR011006">
    <property type="entry name" value="CheY-like_superfamily"/>
</dbReference>
<dbReference type="PROSITE" id="PS50112">
    <property type="entry name" value="PAS"/>
    <property type="match status" value="1"/>
</dbReference>
<keyword evidence="5" id="KW-0418">Kinase</keyword>
<dbReference type="InterPro" id="IPR035965">
    <property type="entry name" value="PAS-like_dom_sf"/>
</dbReference>
<evidence type="ECO:0000313" key="14">
    <source>
        <dbReference type="Proteomes" id="UP000681356"/>
    </source>
</evidence>
<dbReference type="SUPFAM" id="SSF47226">
    <property type="entry name" value="Histidine-containing phosphotransfer domain, HPT domain"/>
    <property type="match status" value="1"/>
</dbReference>
<dbReference type="CDD" id="cd00082">
    <property type="entry name" value="HisKA"/>
    <property type="match status" value="1"/>
</dbReference>
<feature type="domain" description="PAS" evidence="11">
    <location>
        <begin position="217"/>
        <end position="291"/>
    </location>
</feature>
<dbReference type="Gene3D" id="3.30.450.20">
    <property type="entry name" value="PAS domain"/>
    <property type="match status" value="1"/>
</dbReference>
<dbReference type="GO" id="GO:0000155">
    <property type="term" value="F:phosphorelay sensor kinase activity"/>
    <property type="evidence" value="ECO:0007669"/>
    <property type="project" value="InterPro"/>
</dbReference>
<organism evidence="13 14">
    <name type="scientific">Thetidibacter halocola</name>
    <dbReference type="NCBI Taxonomy" id="2827239"/>
    <lineage>
        <taxon>Bacteria</taxon>
        <taxon>Pseudomonadati</taxon>
        <taxon>Pseudomonadota</taxon>
        <taxon>Alphaproteobacteria</taxon>
        <taxon>Rhodobacterales</taxon>
        <taxon>Roseobacteraceae</taxon>
        <taxon>Thetidibacter</taxon>
    </lineage>
</organism>
<dbReference type="PROSITE" id="PS50113">
    <property type="entry name" value="PAC"/>
    <property type="match status" value="1"/>
</dbReference>
<protein>
    <recommendedName>
        <fullName evidence="2">histidine kinase</fullName>
        <ecNumber evidence="2">2.7.13.3</ecNumber>
    </recommendedName>
</protein>
<proteinExistence type="predicted"/>
<dbReference type="PANTHER" id="PTHR43047">
    <property type="entry name" value="TWO-COMPONENT HISTIDINE PROTEIN KINASE"/>
    <property type="match status" value="1"/>
</dbReference>
<dbReference type="PRINTS" id="PR00344">
    <property type="entry name" value="BCTRLSENSOR"/>
</dbReference>
<evidence type="ECO:0000313" key="13">
    <source>
        <dbReference type="EMBL" id="MBS0124099.1"/>
    </source>
</evidence>
<dbReference type="CDD" id="cd17546">
    <property type="entry name" value="REC_hyHK_CKI1_RcsC-like"/>
    <property type="match status" value="1"/>
</dbReference>
<reference evidence="13" key="1">
    <citation type="submission" date="2021-04" db="EMBL/GenBank/DDBJ databases">
        <authorList>
            <person name="Yoon J."/>
        </authorList>
    </citation>
    <scope>NUCLEOTIDE SEQUENCE</scope>
    <source>
        <strain evidence="13">KMU-90</strain>
    </source>
</reference>
<dbReference type="SUPFAM" id="SSF55785">
    <property type="entry name" value="PYP-like sensor domain (PAS domain)"/>
    <property type="match status" value="1"/>
</dbReference>
<feature type="domain" description="Response regulatory" evidence="10">
    <location>
        <begin position="612"/>
        <end position="729"/>
    </location>
</feature>
<evidence type="ECO:0000256" key="1">
    <source>
        <dbReference type="ARBA" id="ARBA00000085"/>
    </source>
</evidence>
<dbReference type="InterPro" id="IPR003661">
    <property type="entry name" value="HisK_dim/P_dom"/>
</dbReference>
<name>A0A8J8B7V3_9RHOB</name>
<dbReference type="SUPFAM" id="SSF55874">
    <property type="entry name" value="ATPase domain of HSP90 chaperone/DNA topoisomerase II/histidine kinase"/>
    <property type="match status" value="1"/>
</dbReference>
<dbReference type="SUPFAM" id="SSF47384">
    <property type="entry name" value="Homodimeric domain of signal transducing histidine kinase"/>
    <property type="match status" value="1"/>
</dbReference>
<dbReference type="Pfam" id="PF00512">
    <property type="entry name" value="HisKA"/>
    <property type="match status" value="1"/>
</dbReference>
<dbReference type="PROSITE" id="PS50110">
    <property type="entry name" value="RESPONSE_REGULATORY"/>
    <property type="match status" value="1"/>
</dbReference>